<evidence type="ECO:0000256" key="3">
    <source>
        <dbReference type="ARBA" id="ARBA00022448"/>
    </source>
</evidence>
<dbReference type="Proteomes" id="UP000673394">
    <property type="component" value="Unassembled WGS sequence"/>
</dbReference>
<keyword evidence="9 11" id="KW-1133">Transmembrane helix</keyword>
<organism evidence="13 14">
    <name type="scientific">Paenibacillus lignilyticus</name>
    <dbReference type="NCBI Taxonomy" id="1172615"/>
    <lineage>
        <taxon>Bacteria</taxon>
        <taxon>Bacillati</taxon>
        <taxon>Bacillota</taxon>
        <taxon>Bacilli</taxon>
        <taxon>Bacillales</taxon>
        <taxon>Paenibacillaceae</taxon>
        <taxon>Paenibacillus</taxon>
    </lineage>
</organism>
<dbReference type="EMBL" id="JAGKSP010000003">
    <property type="protein sequence ID" value="MBP3963273.1"/>
    <property type="molecule type" value="Genomic_DNA"/>
</dbReference>
<evidence type="ECO:0000256" key="9">
    <source>
        <dbReference type="ARBA" id="ARBA00022989"/>
    </source>
</evidence>
<gene>
    <name evidence="13" type="ORF">I8J30_11220</name>
</gene>
<keyword evidence="4" id="KW-1003">Cell membrane</keyword>
<dbReference type="InterPro" id="IPR003593">
    <property type="entry name" value="AAA+_ATPase"/>
</dbReference>
<evidence type="ECO:0000313" key="13">
    <source>
        <dbReference type="EMBL" id="MBP3963273.1"/>
    </source>
</evidence>
<accession>A0ABS5CBE7</accession>
<reference evidence="13 14" key="1">
    <citation type="submission" date="2021-04" db="EMBL/GenBank/DDBJ databases">
        <title>Paenibacillus sp. DLE-14 whole genome sequence.</title>
        <authorList>
            <person name="Ham Y.J."/>
        </authorList>
    </citation>
    <scope>NUCLEOTIDE SEQUENCE [LARGE SCALE GENOMIC DNA]</scope>
    <source>
        <strain evidence="13 14">DLE-14</strain>
    </source>
</reference>
<keyword evidence="6" id="KW-0547">Nucleotide-binding</keyword>
<keyword evidence="7 13" id="KW-0067">ATP-binding</keyword>
<evidence type="ECO:0000313" key="14">
    <source>
        <dbReference type="Proteomes" id="UP000673394"/>
    </source>
</evidence>
<name>A0ABS5CBE7_9BACL</name>
<keyword evidence="3" id="KW-0813">Transport</keyword>
<feature type="transmembrane region" description="Helical" evidence="11">
    <location>
        <begin position="329"/>
        <end position="359"/>
    </location>
</feature>
<sequence>MTLHIVGLKQVPSGVHNEMPAIHEHELRLKQGSITIIIGANGVGKTRFMETIAGLTKSEGIAVSYDSHPLWTERRSRLGRMKTERNRPAMLRYSYSCQSPEEQLFARTVRDELQYVMRPYQLDEDDRNRRASEALAAVGWDEAWLDRDPYFMSGGERRRTALACLFAPPASWLLLDEPTAGLDAAGHEQLGAQLKQQAAGGKGVLLISHESDWALQLATAVIIMHTDGRVRHCRREELLLNPHWLEDAGMDIPAWLRVAHQFACLGVPAKQVWDPAALAHEAGHIVKPNIKLLRPNTPPTVRDTRAPFALRDSDRQPSPLSLFDPRSVWITYILVSAAILFQSTWSGLGAMALVVAAAIHFGKIPLRRWRSAIMALTAFTFSVALIAGLGPQEGGGFWSTEAALVSLQSLLRPLLAMLLGFGLPLAVTPLRLRRSLEQLFSKVGKVPLWVTKLLLTITLLLRFIPVLLSEWERFARIATARGKQTERSAGGSFRRLQETSIPFMLALFRLGEQVSDALESRGVGKERQPTLLITEHWKGRDTVLAAVGSAIPVIFWMWQ</sequence>
<dbReference type="SMART" id="SM00382">
    <property type="entry name" value="AAA"/>
    <property type="match status" value="1"/>
</dbReference>
<dbReference type="InterPro" id="IPR003439">
    <property type="entry name" value="ABC_transporter-like_ATP-bd"/>
</dbReference>
<keyword evidence="10 11" id="KW-0472">Membrane</keyword>
<feature type="transmembrane region" description="Helical" evidence="11">
    <location>
        <begin position="371"/>
        <end position="390"/>
    </location>
</feature>
<dbReference type="PROSITE" id="PS50893">
    <property type="entry name" value="ABC_TRANSPORTER_2"/>
    <property type="match status" value="1"/>
</dbReference>
<keyword evidence="14" id="KW-1185">Reference proteome</keyword>
<evidence type="ECO:0000256" key="5">
    <source>
        <dbReference type="ARBA" id="ARBA00022692"/>
    </source>
</evidence>
<dbReference type="GO" id="GO:0005524">
    <property type="term" value="F:ATP binding"/>
    <property type="evidence" value="ECO:0007669"/>
    <property type="project" value="UniProtKB-KW"/>
</dbReference>
<evidence type="ECO:0000256" key="4">
    <source>
        <dbReference type="ARBA" id="ARBA00022475"/>
    </source>
</evidence>
<evidence type="ECO:0000256" key="6">
    <source>
        <dbReference type="ARBA" id="ARBA00022741"/>
    </source>
</evidence>
<evidence type="ECO:0000256" key="11">
    <source>
        <dbReference type="SAM" id="Phobius"/>
    </source>
</evidence>
<comment type="similarity">
    <text evidence="2">Belongs to the ABC transporter superfamily.</text>
</comment>
<dbReference type="RefSeq" id="WP_210658236.1">
    <property type="nucleotide sequence ID" value="NZ_JAGKSP010000003.1"/>
</dbReference>
<evidence type="ECO:0000256" key="8">
    <source>
        <dbReference type="ARBA" id="ARBA00022967"/>
    </source>
</evidence>
<feature type="domain" description="ABC transporter" evidence="12">
    <location>
        <begin position="3"/>
        <end position="251"/>
    </location>
</feature>
<dbReference type="CDD" id="cd03225">
    <property type="entry name" value="ABC_cobalt_CbiO_domain1"/>
    <property type="match status" value="1"/>
</dbReference>
<evidence type="ECO:0000259" key="12">
    <source>
        <dbReference type="PROSITE" id="PS50893"/>
    </source>
</evidence>
<evidence type="ECO:0000256" key="10">
    <source>
        <dbReference type="ARBA" id="ARBA00023136"/>
    </source>
</evidence>
<feature type="transmembrane region" description="Helical" evidence="11">
    <location>
        <begin position="449"/>
        <end position="468"/>
    </location>
</feature>
<dbReference type="InterPro" id="IPR050095">
    <property type="entry name" value="ECF_ABC_transporter_ATP-bd"/>
</dbReference>
<dbReference type="InterPro" id="IPR027417">
    <property type="entry name" value="P-loop_NTPase"/>
</dbReference>
<feature type="transmembrane region" description="Helical" evidence="11">
    <location>
        <begin position="410"/>
        <end position="428"/>
    </location>
</feature>
<dbReference type="Pfam" id="PF00005">
    <property type="entry name" value="ABC_tran"/>
    <property type="match status" value="1"/>
</dbReference>
<keyword evidence="5 11" id="KW-0812">Transmembrane</keyword>
<dbReference type="InterPro" id="IPR015856">
    <property type="entry name" value="ABC_transpr_CbiO/EcfA_su"/>
</dbReference>
<keyword evidence="8" id="KW-1278">Translocase</keyword>
<dbReference type="CDD" id="cd16914">
    <property type="entry name" value="EcfT"/>
    <property type="match status" value="1"/>
</dbReference>
<evidence type="ECO:0000256" key="1">
    <source>
        <dbReference type="ARBA" id="ARBA00004141"/>
    </source>
</evidence>
<dbReference type="InterPro" id="IPR003339">
    <property type="entry name" value="ABC/ECF_trnsptr_transmembrane"/>
</dbReference>
<comment type="caution">
    <text evidence="13">The sequence shown here is derived from an EMBL/GenBank/DDBJ whole genome shotgun (WGS) entry which is preliminary data.</text>
</comment>
<evidence type="ECO:0000256" key="2">
    <source>
        <dbReference type="ARBA" id="ARBA00005417"/>
    </source>
</evidence>
<proteinExistence type="inferred from homology"/>
<comment type="subcellular location">
    <subcellularLocation>
        <location evidence="1">Membrane</location>
        <topology evidence="1">Multi-pass membrane protein</topology>
    </subcellularLocation>
</comment>
<dbReference type="PANTHER" id="PTHR43553:SF1">
    <property type="entry name" value="ABC TRANSPORTER I FAMILY MEMBER 11, CHLOROPLASTIC"/>
    <property type="match status" value="1"/>
</dbReference>
<evidence type="ECO:0000256" key="7">
    <source>
        <dbReference type="ARBA" id="ARBA00022840"/>
    </source>
</evidence>
<protein>
    <submittedName>
        <fullName evidence="13">ATP-binding cassette domain-containing protein</fullName>
    </submittedName>
</protein>
<dbReference type="SUPFAM" id="SSF52540">
    <property type="entry name" value="P-loop containing nucleoside triphosphate hydrolases"/>
    <property type="match status" value="1"/>
</dbReference>
<dbReference type="PANTHER" id="PTHR43553">
    <property type="entry name" value="HEAVY METAL TRANSPORTER"/>
    <property type="match status" value="1"/>
</dbReference>
<dbReference type="Pfam" id="PF02361">
    <property type="entry name" value="CbiQ"/>
    <property type="match status" value="1"/>
</dbReference>
<dbReference type="Gene3D" id="3.40.50.300">
    <property type="entry name" value="P-loop containing nucleotide triphosphate hydrolases"/>
    <property type="match status" value="1"/>
</dbReference>